<dbReference type="GeneID" id="35602494"/>
<keyword evidence="3" id="KW-1185">Reference proteome</keyword>
<name>A0A2D3VKG0_9PEZI</name>
<gene>
    <name evidence="2" type="ORF">RCC_07376</name>
</gene>
<evidence type="ECO:0000256" key="1">
    <source>
        <dbReference type="SAM" id="MobiDB-lite"/>
    </source>
</evidence>
<accession>A0A2D3VKG0</accession>
<evidence type="ECO:0000313" key="2">
    <source>
        <dbReference type="EMBL" id="CZT21513.1"/>
    </source>
</evidence>
<dbReference type="AlphaFoldDB" id="A0A2D3VKG0"/>
<feature type="region of interest" description="Disordered" evidence="1">
    <location>
        <begin position="1"/>
        <end position="226"/>
    </location>
</feature>
<feature type="compositionally biased region" description="Basic and acidic residues" evidence="1">
    <location>
        <begin position="30"/>
        <end position="40"/>
    </location>
</feature>
<feature type="compositionally biased region" description="Basic and acidic residues" evidence="1">
    <location>
        <begin position="126"/>
        <end position="168"/>
    </location>
</feature>
<dbReference type="EMBL" id="FJUY01000011">
    <property type="protein sequence ID" value="CZT21513.1"/>
    <property type="molecule type" value="Genomic_DNA"/>
</dbReference>
<dbReference type="RefSeq" id="XP_023628402.1">
    <property type="nucleotide sequence ID" value="XM_023772634.1"/>
</dbReference>
<organism evidence="2 3">
    <name type="scientific">Ramularia collo-cygni</name>
    <dbReference type="NCBI Taxonomy" id="112498"/>
    <lineage>
        <taxon>Eukaryota</taxon>
        <taxon>Fungi</taxon>
        <taxon>Dikarya</taxon>
        <taxon>Ascomycota</taxon>
        <taxon>Pezizomycotina</taxon>
        <taxon>Dothideomycetes</taxon>
        <taxon>Dothideomycetidae</taxon>
        <taxon>Mycosphaerellales</taxon>
        <taxon>Mycosphaerellaceae</taxon>
        <taxon>Ramularia</taxon>
    </lineage>
</organism>
<proteinExistence type="predicted"/>
<sequence>MQSRRDYQNRYDTYGISSGGQYGRAPPNRSDYEHPGHDGFFRPNASNSRNLYGRSDARTGYHPPNQRQSNWCEGYGNNGGSGNGRAPFDYGPLGPVGGPQSRQEVRGEGSWASHAGWYSRPGARMEVGDEARGYGRRQQERSPRRESRGEQYSDRQKGKFRSFFDRFKQSSSGGQQYGRDYAGQRSSERDYAGQSPERGQRYGGGEGQQRRHRGYGRAAWSALRKF</sequence>
<protein>
    <submittedName>
        <fullName evidence="2">Uncharacterized protein</fullName>
    </submittedName>
</protein>
<dbReference type="Proteomes" id="UP000225277">
    <property type="component" value="Unassembled WGS sequence"/>
</dbReference>
<reference evidence="2 3" key="1">
    <citation type="submission" date="2016-03" db="EMBL/GenBank/DDBJ databases">
        <authorList>
            <person name="Ploux O."/>
        </authorList>
    </citation>
    <scope>NUCLEOTIDE SEQUENCE [LARGE SCALE GENOMIC DNA]</scope>
    <source>
        <strain evidence="2 3">URUG2</strain>
    </source>
</reference>
<evidence type="ECO:0000313" key="3">
    <source>
        <dbReference type="Proteomes" id="UP000225277"/>
    </source>
</evidence>